<evidence type="ECO:0000259" key="3">
    <source>
        <dbReference type="Pfam" id="PF25210"/>
    </source>
</evidence>
<evidence type="ECO:0000256" key="1">
    <source>
        <dbReference type="ARBA" id="ARBA00010996"/>
    </source>
</evidence>
<comment type="similarity">
    <text evidence="1">Belongs to the SCO1/2 family.</text>
</comment>
<dbReference type="Pfam" id="PF25210">
    <property type="entry name" value="Kelch_FKB95"/>
    <property type="match status" value="2"/>
</dbReference>
<keyword evidence="5" id="KW-1185">Reference proteome</keyword>
<dbReference type="SUPFAM" id="SSF52833">
    <property type="entry name" value="Thioredoxin-like"/>
    <property type="match status" value="1"/>
</dbReference>
<dbReference type="PANTHER" id="PTHR24414">
    <property type="entry name" value="F-BOX/KELCH-REPEAT PROTEIN SKIP4"/>
    <property type="match status" value="1"/>
</dbReference>
<name>A0ABQ7LUK2_BRACM</name>
<dbReference type="PANTHER" id="PTHR24414:SF106">
    <property type="entry name" value="F-BOX DOMAIN-CONTAINING PROTEIN"/>
    <property type="match status" value="1"/>
</dbReference>
<dbReference type="SUPFAM" id="SSF117281">
    <property type="entry name" value="Kelch motif"/>
    <property type="match status" value="2"/>
</dbReference>
<evidence type="ECO:0000313" key="5">
    <source>
        <dbReference type="Proteomes" id="UP000823674"/>
    </source>
</evidence>
<feature type="domain" description="FKB95-like N-terminal Kelch" evidence="3">
    <location>
        <begin position="17"/>
        <end position="282"/>
    </location>
</feature>
<organism evidence="4 5">
    <name type="scientific">Brassica rapa subsp. trilocularis</name>
    <dbReference type="NCBI Taxonomy" id="1813537"/>
    <lineage>
        <taxon>Eukaryota</taxon>
        <taxon>Viridiplantae</taxon>
        <taxon>Streptophyta</taxon>
        <taxon>Embryophyta</taxon>
        <taxon>Tracheophyta</taxon>
        <taxon>Spermatophyta</taxon>
        <taxon>Magnoliopsida</taxon>
        <taxon>eudicotyledons</taxon>
        <taxon>Gunneridae</taxon>
        <taxon>Pentapetalae</taxon>
        <taxon>rosids</taxon>
        <taxon>malvids</taxon>
        <taxon>Brassicales</taxon>
        <taxon>Brassicaceae</taxon>
        <taxon>Brassiceae</taxon>
        <taxon>Brassica</taxon>
    </lineage>
</organism>
<feature type="domain" description="FKB95-like N-terminal Kelch" evidence="3">
    <location>
        <begin position="560"/>
        <end position="819"/>
    </location>
</feature>
<dbReference type="InterPro" id="IPR003782">
    <property type="entry name" value="SCO1/SenC"/>
</dbReference>
<reference evidence="4 5" key="1">
    <citation type="submission" date="2021-03" db="EMBL/GenBank/DDBJ databases">
        <authorList>
            <person name="King G.J."/>
            <person name="Bancroft I."/>
            <person name="Baten A."/>
            <person name="Bloomfield J."/>
            <person name="Borpatragohain P."/>
            <person name="He Z."/>
            <person name="Irish N."/>
            <person name="Irwin J."/>
            <person name="Liu K."/>
            <person name="Mauleon R.P."/>
            <person name="Moore J."/>
            <person name="Morris R."/>
            <person name="Ostergaard L."/>
            <person name="Wang B."/>
            <person name="Wells R."/>
        </authorList>
    </citation>
    <scope>NUCLEOTIDE SEQUENCE [LARGE SCALE GENOMIC DNA]</scope>
    <source>
        <strain evidence="4">R-o-18</strain>
        <tissue evidence="4">Leaf</tissue>
    </source>
</reference>
<dbReference type="InterPro" id="IPR050354">
    <property type="entry name" value="F-box/kelch-repeat_ARATH"/>
</dbReference>
<gene>
    <name evidence="4" type="primary">A08p031370.1_BraROA</name>
    <name evidence="4" type="ORF">IGI04_031782</name>
</gene>
<dbReference type="InterPro" id="IPR036249">
    <property type="entry name" value="Thioredoxin-like_sf"/>
</dbReference>
<dbReference type="InterPro" id="IPR015915">
    <property type="entry name" value="Kelch-typ_b-propeller"/>
</dbReference>
<comment type="caution">
    <text evidence="4">The sequence shown here is derived from an EMBL/GenBank/DDBJ whole genome shotgun (WGS) entry which is preliminary data.</text>
</comment>
<dbReference type="Proteomes" id="UP000823674">
    <property type="component" value="Chromosome A08"/>
</dbReference>
<sequence>RTGARLRGQVCYAIYLSLWIKPDEEEVKKRSTFVQVPFSYNSREPSSYCTVGSDLYALRQSYPPSPSMFVRNKKSVVWRNAPNMTVPRAYPVACKLDGKIYVMGGCNDDKSKKSCWGEVFDTNTQTWETLPNPKAELRFSSMIRETGIIEGKIYVRSIDEIDSVYDPKTRKWDATEKALVDDSRSMVMVGDLYYSCRAKSCKWYDTNCDKWKLVKGLSSLNKSYCRRGLIETVEYCGKLLIIWDKFAQPRRYCHEKTICCALVAFEKRQNGQVWGKVEWSNAGLTVPSSYVYLPRRLLLSCKQGANQAASFLRGRRIQSSNYSQSTRQGTTHGRTDLNPLPVGTAQTFSRSRARYAAPALALGFTGFLAFLHYNDERRAVPKGQPSSSNSSGCGCGSNTTVRGPIIGGPFTLMSTQNKVVTEKDLRDKWVLLYFGYSFSPDVGPEQLKMISKAVDKLESNHDKKILPVFVTLDPVRDTPSHLHAYLKEFDDRILGLTGSASAMRQMAQEYRVYFKKVQEDGDDYLVDTSHNMYLLNPKMEVVRCFGVEYNPGDLSQEILKEEEVKKRSTFVQVPFSYNSREPSSYCTVGSDLYALRQSYPPSPSMFVRNKKSVVWRNAPNMTVPRAYPVACKLDGKIYVMGGCNDDKSKKSCWGEVFDTNTQTWETLPNPKAELRFSSMIRETGIIEGKIYVRSIDEIDSVYDPKTRKWDATEKALVDDSRSMVMVGDLYYSCRAKSCKWYDTNCDKWKLVKGLSSLNKSYCRRGLIETVEYCGKLLIIWDKFAQPRRYCHEKTICCALVAFEKRQNGQVWGKVEWSNAGLTVPSSYVYLRYLVNVL</sequence>
<dbReference type="InterPro" id="IPR057499">
    <property type="entry name" value="Kelch_FKB95"/>
</dbReference>
<accession>A0ABQ7LUK2</accession>
<proteinExistence type="inferred from homology"/>
<dbReference type="Pfam" id="PF02630">
    <property type="entry name" value="SCO1-SenC"/>
    <property type="match status" value="1"/>
</dbReference>
<feature type="compositionally biased region" description="Polar residues" evidence="2">
    <location>
        <begin position="322"/>
        <end position="332"/>
    </location>
</feature>
<protein>
    <recommendedName>
        <fullName evidence="3">FKB95-like N-terminal Kelch domain-containing protein</fullName>
    </recommendedName>
</protein>
<evidence type="ECO:0000313" key="4">
    <source>
        <dbReference type="EMBL" id="KAG5390241.1"/>
    </source>
</evidence>
<dbReference type="CDD" id="cd02968">
    <property type="entry name" value="SCO"/>
    <property type="match status" value="1"/>
</dbReference>
<feature type="non-terminal residue" evidence="4">
    <location>
        <position position="1"/>
    </location>
</feature>
<evidence type="ECO:0000256" key="2">
    <source>
        <dbReference type="SAM" id="MobiDB-lite"/>
    </source>
</evidence>
<dbReference type="Gene3D" id="3.40.30.10">
    <property type="entry name" value="Glutaredoxin"/>
    <property type="match status" value="1"/>
</dbReference>
<feature type="region of interest" description="Disordered" evidence="2">
    <location>
        <begin position="322"/>
        <end position="341"/>
    </location>
</feature>
<dbReference type="Gene3D" id="2.120.10.80">
    <property type="entry name" value="Kelch-type beta propeller"/>
    <property type="match status" value="2"/>
</dbReference>
<dbReference type="EMBL" id="JADBGQ010000007">
    <property type="protein sequence ID" value="KAG5390241.1"/>
    <property type="molecule type" value="Genomic_DNA"/>
</dbReference>